<protein>
    <recommendedName>
        <fullName evidence="4">Fungal N-terminal domain-containing protein</fullName>
    </recommendedName>
</protein>
<keyword evidence="3" id="KW-1185">Reference proteome</keyword>
<reference evidence="2" key="2">
    <citation type="journal article" date="2023" name="IMA Fungus">
        <title>Comparative genomic study of the Penicillium genus elucidates a diverse pangenome and 15 lateral gene transfer events.</title>
        <authorList>
            <person name="Petersen C."/>
            <person name="Sorensen T."/>
            <person name="Nielsen M.R."/>
            <person name="Sondergaard T.E."/>
            <person name="Sorensen J.L."/>
            <person name="Fitzpatrick D.A."/>
            <person name="Frisvad J.C."/>
            <person name="Nielsen K.L."/>
        </authorList>
    </citation>
    <scope>NUCLEOTIDE SEQUENCE</scope>
    <source>
        <strain evidence="2">IBT 30761</strain>
    </source>
</reference>
<dbReference type="OrthoDB" id="3200163at2759"/>
<evidence type="ECO:0000313" key="3">
    <source>
        <dbReference type="Proteomes" id="UP001149074"/>
    </source>
</evidence>
<evidence type="ECO:0000313" key="2">
    <source>
        <dbReference type="EMBL" id="KAJ5085141.1"/>
    </source>
</evidence>
<evidence type="ECO:0008006" key="4">
    <source>
        <dbReference type="Google" id="ProtNLM"/>
    </source>
</evidence>
<dbReference type="PROSITE" id="PS50088">
    <property type="entry name" value="ANK_REPEAT"/>
    <property type="match status" value="1"/>
</dbReference>
<feature type="repeat" description="ANK" evidence="1">
    <location>
        <begin position="258"/>
        <end position="291"/>
    </location>
</feature>
<organism evidence="2 3">
    <name type="scientific">Penicillium argentinense</name>
    <dbReference type="NCBI Taxonomy" id="1131581"/>
    <lineage>
        <taxon>Eukaryota</taxon>
        <taxon>Fungi</taxon>
        <taxon>Dikarya</taxon>
        <taxon>Ascomycota</taxon>
        <taxon>Pezizomycotina</taxon>
        <taxon>Eurotiomycetes</taxon>
        <taxon>Eurotiomycetidae</taxon>
        <taxon>Eurotiales</taxon>
        <taxon>Aspergillaceae</taxon>
        <taxon>Penicillium</taxon>
    </lineage>
</organism>
<dbReference type="SMART" id="SM00248">
    <property type="entry name" value="ANK"/>
    <property type="match status" value="1"/>
</dbReference>
<keyword evidence="1" id="KW-0040">ANK repeat</keyword>
<reference evidence="2" key="1">
    <citation type="submission" date="2022-11" db="EMBL/GenBank/DDBJ databases">
        <authorList>
            <person name="Petersen C."/>
        </authorList>
    </citation>
    <scope>NUCLEOTIDE SEQUENCE</scope>
    <source>
        <strain evidence="2">IBT 30761</strain>
    </source>
</reference>
<evidence type="ECO:0000256" key="1">
    <source>
        <dbReference type="PROSITE-ProRule" id="PRU00023"/>
    </source>
</evidence>
<name>A0A9W9JXM3_9EURO</name>
<gene>
    <name evidence="2" type="ORF">N7532_009912</name>
</gene>
<accession>A0A9W9JXM3</accession>
<dbReference type="GeneID" id="81361382"/>
<sequence length="622" mass="70581">MAELVGVVSSAITFATLAVQVGKSVQTLTGYWDSMRDAPDDLRSLLREVEILGLIMADVDGDSSRRSGSLDLIESQHVSQSLRYCKVAADDLEALCKDLLQHVGSSSGLRRSYQAAKLAIRERKIEKHASKLHNVVRLLMLSQQCYTRTCFSASLWVHLDKNLAPTGTLVGSSKLEQEGVNHRKSRLWLLRGPYWMTSRVLEISGIKTPFGWDWSLRTYNGVRWSSELDYYFKQGTVKDFQDLFASGQLSPLFRSQGNGRSLLHYVICVDRNEHVVEFLLDQGVDPSIEGGFSTLKTPLRLLLENGRHAASNKDYPLLPFLRPLLRHSRDLIYGNAQDAVEGILSEFHGTSEEFIFLQQHCCPMLYQMPRWVRISVASKIIFDAEYSYYAEESNNTPDLVKTVLGKDTSEAQDFQTKCTLPLTSKETTLMHCVAQKQGNSRAFLQMSCRRNLDICNGYQRFSRPARTHCHARWQAICESWNTLFFDFLRVGVDVHQIVDGKTLFIAFLEGYLASQVSLPEFNQVLWLDQEEFHVGIRTWLKGMKAAGQDLKALGAKERRIWKSGNVQRDFNEGLHRLTGIAYGPNPEDWYVWLSEPSDAFVGDFWALVARPAKTMPGDWPGE</sequence>
<dbReference type="EMBL" id="JAPQKI010000010">
    <property type="protein sequence ID" value="KAJ5085141.1"/>
    <property type="molecule type" value="Genomic_DNA"/>
</dbReference>
<dbReference type="AlphaFoldDB" id="A0A9W9JXM3"/>
<proteinExistence type="predicted"/>
<dbReference type="Proteomes" id="UP001149074">
    <property type="component" value="Unassembled WGS sequence"/>
</dbReference>
<comment type="caution">
    <text evidence="2">The sequence shown here is derived from an EMBL/GenBank/DDBJ whole genome shotgun (WGS) entry which is preliminary data.</text>
</comment>
<dbReference type="InterPro" id="IPR002110">
    <property type="entry name" value="Ankyrin_rpt"/>
</dbReference>
<dbReference type="InterPro" id="IPR036770">
    <property type="entry name" value="Ankyrin_rpt-contain_sf"/>
</dbReference>
<dbReference type="PROSITE" id="PS50297">
    <property type="entry name" value="ANK_REP_REGION"/>
    <property type="match status" value="1"/>
</dbReference>
<dbReference type="RefSeq" id="XP_056469819.1">
    <property type="nucleotide sequence ID" value="XM_056622403.1"/>
</dbReference>
<dbReference type="Gene3D" id="1.25.40.20">
    <property type="entry name" value="Ankyrin repeat-containing domain"/>
    <property type="match status" value="1"/>
</dbReference>